<evidence type="ECO:0000256" key="1">
    <source>
        <dbReference type="SAM" id="Phobius"/>
    </source>
</evidence>
<proteinExistence type="predicted"/>
<dbReference type="OrthoDB" id="3826074at2"/>
<evidence type="ECO:0000313" key="3">
    <source>
        <dbReference type="Proteomes" id="UP000261811"/>
    </source>
</evidence>
<accession>A0A372JFR0</accession>
<gene>
    <name evidence="2" type="ORF">DZF91_25565</name>
</gene>
<evidence type="ECO:0000313" key="2">
    <source>
        <dbReference type="EMBL" id="RFU38841.1"/>
    </source>
</evidence>
<comment type="caution">
    <text evidence="2">The sequence shown here is derived from an EMBL/GenBank/DDBJ whole genome shotgun (WGS) entry which is preliminary data.</text>
</comment>
<dbReference type="AlphaFoldDB" id="A0A372JFR0"/>
<dbReference type="Proteomes" id="UP000261811">
    <property type="component" value="Unassembled WGS sequence"/>
</dbReference>
<keyword evidence="1" id="KW-1133">Transmembrane helix</keyword>
<dbReference type="EMBL" id="QURH01000680">
    <property type="protein sequence ID" value="RFU38841.1"/>
    <property type="molecule type" value="Genomic_DNA"/>
</dbReference>
<protein>
    <submittedName>
        <fullName evidence="2">Uncharacterized protein</fullName>
    </submittedName>
</protein>
<organism evidence="2 3">
    <name type="scientific">Actinomadura logoneensis</name>
    <dbReference type="NCBI Taxonomy" id="2293572"/>
    <lineage>
        <taxon>Bacteria</taxon>
        <taxon>Bacillati</taxon>
        <taxon>Actinomycetota</taxon>
        <taxon>Actinomycetes</taxon>
        <taxon>Streptosporangiales</taxon>
        <taxon>Thermomonosporaceae</taxon>
        <taxon>Actinomadura</taxon>
    </lineage>
</organism>
<name>A0A372JFR0_9ACTN</name>
<feature type="transmembrane region" description="Helical" evidence="1">
    <location>
        <begin position="114"/>
        <end position="136"/>
    </location>
</feature>
<keyword evidence="3" id="KW-1185">Reference proteome</keyword>
<keyword evidence="1" id="KW-0812">Transmembrane</keyword>
<dbReference type="RefSeq" id="WP_117359763.1">
    <property type="nucleotide sequence ID" value="NZ_QURH01000680.1"/>
</dbReference>
<keyword evidence="1" id="KW-0472">Membrane</keyword>
<reference evidence="2 3" key="1">
    <citation type="submission" date="2018-08" db="EMBL/GenBank/DDBJ databases">
        <title>Actinomadura jelena sp. nov., a novel Actinomycete isolated from soil in Chad.</title>
        <authorList>
            <person name="Shi L."/>
        </authorList>
    </citation>
    <scope>NUCLEOTIDE SEQUENCE [LARGE SCALE GENOMIC DNA]</scope>
    <source>
        <strain evidence="2 3">NEAU-G17</strain>
    </source>
</reference>
<sequence length="338" mass="34948">MTERSLISRVSPISDEAADRLVSDAAYRELAADIARTGTADIARTGAADIARTSTAEMARTGTTDIARTGATDIARTSAADIARTSAAEMARTEATVAGRSASAARRPWRKATLAFGTVTAVAATAAAVVFGWPGAERPAEALSFSRDGDYVNVAVRDPHASPARLRAEFAAHGLSVNLDVRPASPSLVGALLGSDGAQPSATPNPSGADCGRTWCHRGLRIRLGHQAPVTVVLGRAPRPGERIALTGSATAPGEVLAGVRVRGRTVAEVRAVLRQRHGTVAAYTLDRFAGRHAGIVDLEAPVVPKGVVKGTWYVSDAFSGPAAGTVRLVVSPRRPAS</sequence>